<feature type="chain" id="PRO_5010988381" description="Peptidase M24 domain-containing protein" evidence="1">
    <location>
        <begin position="23"/>
        <end position="454"/>
    </location>
</feature>
<feature type="domain" description="Peptidase M24" evidence="2">
    <location>
        <begin position="200"/>
        <end position="395"/>
    </location>
</feature>
<evidence type="ECO:0000256" key="1">
    <source>
        <dbReference type="SAM" id="SignalP"/>
    </source>
</evidence>
<dbReference type="Gene3D" id="3.90.230.10">
    <property type="entry name" value="Creatinase/methionine aminopeptidase superfamily"/>
    <property type="match status" value="1"/>
</dbReference>
<evidence type="ECO:0000313" key="3">
    <source>
        <dbReference type="EMBL" id="OSD04643.1"/>
    </source>
</evidence>
<dbReference type="SUPFAM" id="SSF55920">
    <property type="entry name" value="Creatinase/aminopeptidase"/>
    <property type="match status" value="1"/>
</dbReference>
<evidence type="ECO:0000259" key="2">
    <source>
        <dbReference type="Pfam" id="PF00557"/>
    </source>
</evidence>
<dbReference type="EMBL" id="KZ084096">
    <property type="protein sequence ID" value="OSD04643.1"/>
    <property type="molecule type" value="Genomic_DNA"/>
</dbReference>
<sequence length="454" mass="51725">MIISVISALLLCSTLLVRATFAQLHPTGPASYQRLPSLREQAAILDSWRDERLSKIPDLLNKYRIQAWLISQREYAEDTIWWSIKNATEYAPHRRTVLLFHANTSSLAGRPNPLKWVDNTGAVWPELREILAQYNPRRIALNTDKDVAFGGGLHVGEYEVLAEELGENWMERTVNEPMLGIEYVATRVPGQLKYYRDLQETTWALVEEAFSEQVITPGTTSTEDVEWWFREKMLLLNVTTWNHPRVSVITPESFPGWSGTQDIIDEGDLLHVDFGITAMGLNTDVQHMAYVLRTSQGETNAPEGLKEGLRKANRMQDIVLENMRAGMSGNEVLTACLDQMKAEGIEGQVYSHPIGDWGHSAGAVIGFTNLPTYVPVLGELRILPNTYYSIELYAYSYVPERNETLRFRLEENAYWDQVTEQWNFVYGRQERLHLINATHRPTASLAQPTFVVQP</sequence>
<dbReference type="CDD" id="cd01066">
    <property type="entry name" value="APP_MetAP"/>
    <property type="match status" value="1"/>
</dbReference>
<dbReference type="AlphaFoldDB" id="A0A1Y2IVG6"/>
<gene>
    <name evidence="3" type="ORF">PYCCODRAFT_1466102</name>
</gene>
<reference evidence="3 4" key="1">
    <citation type="journal article" date="2015" name="Biotechnol. Biofuels">
        <title>Enhanced degradation of softwood versus hardwood by the white-rot fungus Pycnoporus coccineus.</title>
        <authorList>
            <person name="Couturier M."/>
            <person name="Navarro D."/>
            <person name="Chevret D."/>
            <person name="Henrissat B."/>
            <person name="Piumi F."/>
            <person name="Ruiz-Duenas F.J."/>
            <person name="Martinez A.T."/>
            <person name="Grigoriev I.V."/>
            <person name="Riley R."/>
            <person name="Lipzen A."/>
            <person name="Berrin J.G."/>
            <person name="Master E.R."/>
            <person name="Rosso M.N."/>
        </authorList>
    </citation>
    <scope>NUCLEOTIDE SEQUENCE [LARGE SCALE GENOMIC DNA]</scope>
    <source>
        <strain evidence="3 4">BRFM310</strain>
    </source>
</reference>
<dbReference type="OrthoDB" id="3632757at2759"/>
<evidence type="ECO:0000313" key="4">
    <source>
        <dbReference type="Proteomes" id="UP000193067"/>
    </source>
</evidence>
<name>A0A1Y2IVG6_TRAC3</name>
<keyword evidence="1" id="KW-0732">Signal</keyword>
<keyword evidence="4" id="KW-1185">Reference proteome</keyword>
<protein>
    <recommendedName>
        <fullName evidence="2">Peptidase M24 domain-containing protein</fullName>
    </recommendedName>
</protein>
<dbReference type="STRING" id="1353009.A0A1Y2IVG6"/>
<proteinExistence type="predicted"/>
<dbReference type="Pfam" id="PF00557">
    <property type="entry name" value="Peptidase_M24"/>
    <property type="match status" value="1"/>
</dbReference>
<dbReference type="Proteomes" id="UP000193067">
    <property type="component" value="Unassembled WGS sequence"/>
</dbReference>
<dbReference type="InterPro" id="IPR000994">
    <property type="entry name" value="Pept_M24"/>
</dbReference>
<feature type="signal peptide" evidence="1">
    <location>
        <begin position="1"/>
        <end position="22"/>
    </location>
</feature>
<dbReference type="InterPro" id="IPR036005">
    <property type="entry name" value="Creatinase/aminopeptidase-like"/>
</dbReference>
<organism evidence="3 4">
    <name type="scientific">Trametes coccinea (strain BRFM310)</name>
    <name type="common">Pycnoporus coccineus</name>
    <dbReference type="NCBI Taxonomy" id="1353009"/>
    <lineage>
        <taxon>Eukaryota</taxon>
        <taxon>Fungi</taxon>
        <taxon>Dikarya</taxon>
        <taxon>Basidiomycota</taxon>
        <taxon>Agaricomycotina</taxon>
        <taxon>Agaricomycetes</taxon>
        <taxon>Polyporales</taxon>
        <taxon>Polyporaceae</taxon>
        <taxon>Trametes</taxon>
    </lineage>
</organism>
<accession>A0A1Y2IVG6</accession>